<dbReference type="AlphaFoldDB" id="A0A090YSV7"/>
<reference evidence="1 3" key="1">
    <citation type="submission" date="2014-04" db="EMBL/GenBank/DDBJ databases">
        <authorList>
            <person name="Bishop-Lilly K.A."/>
            <person name="Broomall S.M."/>
            <person name="Chain P.S."/>
            <person name="Chertkov O."/>
            <person name="Coyne S.R."/>
            <person name="Daligault H.E."/>
            <person name="Davenport K.W."/>
            <person name="Erkkila T."/>
            <person name="Frey K.G."/>
            <person name="Gibbons H.S."/>
            <person name="Gu W."/>
            <person name="Jaissle J."/>
            <person name="Johnson S.L."/>
            <person name="Koroleva G.I."/>
            <person name="Ladner J.T."/>
            <person name="Lo C.-C."/>
            <person name="Minogue T.D."/>
            <person name="Munk C."/>
            <person name="Palacios G.F."/>
            <person name="Redden C.L."/>
            <person name="Rosenzweig C.N."/>
            <person name="Scholz M.B."/>
            <person name="Teshima H."/>
            <person name="Xu Y."/>
        </authorList>
    </citation>
    <scope>NUCLEOTIDE SEQUENCE [LARGE SCALE GENOMIC DNA]</scope>
    <source>
        <strain evidence="1 3">BHP</strain>
    </source>
</reference>
<dbReference type="EMBL" id="JMQC01000011">
    <property type="protein sequence ID" value="KFM95165.1"/>
    <property type="molecule type" value="Genomic_DNA"/>
</dbReference>
<proteinExistence type="predicted"/>
<dbReference type="PATRIC" id="fig|1405.8.peg.5903"/>
<dbReference type="EMBL" id="QVOD01000051">
    <property type="protein sequence ID" value="RFT63222.1"/>
    <property type="molecule type" value="Genomic_DNA"/>
</dbReference>
<keyword evidence="4" id="KW-1185">Reference proteome</keyword>
<protein>
    <submittedName>
        <fullName evidence="1">Uncharacterized protein</fullName>
    </submittedName>
</protein>
<name>A0A090YSV7_9BACI</name>
<comment type="caution">
    <text evidence="1">The sequence shown here is derived from an EMBL/GenBank/DDBJ whole genome shotgun (WGS) entry which is preliminary data.</text>
</comment>
<evidence type="ECO:0000313" key="2">
    <source>
        <dbReference type="EMBL" id="RFT63222.1"/>
    </source>
</evidence>
<sequence length="74" mass="8838">MSDKKLIEDKWKYWDTDWYHSELLANTYEDFDIWTGWGGQIVQPGMYRLKVETKHADGKTGVFYTDTIELKKSE</sequence>
<dbReference type="Proteomes" id="UP000264294">
    <property type="component" value="Unassembled WGS sequence"/>
</dbReference>
<evidence type="ECO:0000313" key="4">
    <source>
        <dbReference type="Proteomes" id="UP000264294"/>
    </source>
</evidence>
<reference evidence="2 4" key="2">
    <citation type="submission" date="2018-08" db="EMBL/GenBank/DDBJ databases">
        <title>Bacillus clarus sp. nov. strain PS00077A.</title>
        <authorList>
            <person name="Mendez Acevedo M."/>
            <person name="Carroll L."/>
            <person name="Mukherjee M."/>
            <person name="Wiedmann M."/>
            <person name="Kovac J."/>
        </authorList>
    </citation>
    <scope>NUCLEOTIDE SEQUENCE [LARGE SCALE GENOMIC DNA]</scope>
    <source>
        <strain evidence="2 4">PS00077A</strain>
    </source>
</reference>
<organism evidence="1 3">
    <name type="scientific">Bacillus clarus</name>
    <dbReference type="NCBI Taxonomy" id="2338372"/>
    <lineage>
        <taxon>Bacteria</taxon>
        <taxon>Bacillati</taxon>
        <taxon>Bacillota</taxon>
        <taxon>Bacilli</taxon>
        <taxon>Bacillales</taxon>
        <taxon>Bacillaceae</taxon>
        <taxon>Bacillus</taxon>
        <taxon>Bacillus cereus group</taxon>
    </lineage>
</organism>
<dbReference type="RefSeq" id="WP_052109765.1">
    <property type="nucleotide sequence ID" value="NZ_JMQC01000011.1"/>
</dbReference>
<evidence type="ECO:0000313" key="1">
    <source>
        <dbReference type="EMBL" id="KFM95165.1"/>
    </source>
</evidence>
<gene>
    <name evidence="2" type="ORF">D0U04_25670</name>
    <name evidence="1" type="ORF">DJ93_5711</name>
</gene>
<accession>A0A090YSV7</accession>
<dbReference type="Proteomes" id="UP000029389">
    <property type="component" value="Unassembled WGS sequence"/>
</dbReference>
<evidence type="ECO:0000313" key="3">
    <source>
        <dbReference type="Proteomes" id="UP000029389"/>
    </source>
</evidence>